<dbReference type="OrthoDB" id="4033880at2759"/>
<dbReference type="Gramene" id="OQU87835">
    <property type="protein sequence ID" value="OQU87835"/>
    <property type="gene ID" value="SORBI_3003G351701"/>
</dbReference>
<feature type="region of interest" description="Disordered" evidence="5">
    <location>
        <begin position="177"/>
        <end position="257"/>
    </location>
</feature>
<evidence type="ECO:0000313" key="8">
    <source>
        <dbReference type="Proteomes" id="UP000000768"/>
    </source>
</evidence>
<dbReference type="GO" id="GO:0030276">
    <property type="term" value="F:clathrin binding"/>
    <property type="evidence" value="ECO:0000318"/>
    <property type="project" value="GO_Central"/>
</dbReference>
<dbReference type="EMBL" id="CM000762">
    <property type="protein sequence ID" value="OQU87835.1"/>
    <property type="molecule type" value="Genomic_DNA"/>
</dbReference>
<feature type="domain" description="ENTH" evidence="6">
    <location>
        <begin position="26"/>
        <end position="159"/>
    </location>
</feature>
<reference evidence="7 8" key="1">
    <citation type="journal article" date="2009" name="Nature">
        <title>The Sorghum bicolor genome and the diversification of grasses.</title>
        <authorList>
            <person name="Paterson A.H."/>
            <person name="Bowers J.E."/>
            <person name="Bruggmann R."/>
            <person name="Dubchak I."/>
            <person name="Grimwood J."/>
            <person name="Gundlach H."/>
            <person name="Haberer G."/>
            <person name="Hellsten U."/>
            <person name="Mitros T."/>
            <person name="Poliakov A."/>
            <person name="Schmutz J."/>
            <person name="Spannagl M."/>
            <person name="Tang H."/>
            <person name="Wang X."/>
            <person name="Wicker T."/>
            <person name="Bharti A.K."/>
            <person name="Chapman J."/>
            <person name="Feltus F.A."/>
            <person name="Gowik U."/>
            <person name="Grigoriev I.V."/>
            <person name="Lyons E."/>
            <person name="Maher C.A."/>
            <person name="Martis M."/>
            <person name="Narechania A."/>
            <person name="Otillar R.P."/>
            <person name="Penning B.W."/>
            <person name="Salamov A.A."/>
            <person name="Wang Y."/>
            <person name="Zhang L."/>
            <person name="Carpita N.C."/>
            <person name="Freeling M."/>
            <person name="Gingle A.R."/>
            <person name="Hash C.T."/>
            <person name="Keller B."/>
            <person name="Klein P."/>
            <person name="Kresovich S."/>
            <person name="McCann M.C."/>
            <person name="Ming R."/>
            <person name="Peterson D.G."/>
            <person name="Mehboob-ur-Rahman"/>
            <person name="Ware D."/>
            <person name="Westhoff P."/>
            <person name="Mayer K.F."/>
            <person name="Messing J."/>
            <person name="Rokhsar D.S."/>
        </authorList>
    </citation>
    <scope>NUCLEOTIDE SEQUENCE [LARGE SCALE GENOMIC DNA]</scope>
    <source>
        <strain evidence="8">cv. BTx623</strain>
    </source>
</reference>
<feature type="compositionally biased region" description="Basic and acidic residues" evidence="5">
    <location>
        <begin position="208"/>
        <end position="245"/>
    </location>
</feature>
<dbReference type="AlphaFoldDB" id="A0A1W0W0E9"/>
<keyword evidence="8" id="KW-1185">Reference proteome</keyword>
<evidence type="ECO:0000256" key="3">
    <source>
        <dbReference type="ARBA" id="ARBA00023034"/>
    </source>
</evidence>
<dbReference type="CDD" id="cd03571">
    <property type="entry name" value="ENTH"/>
    <property type="match status" value="1"/>
</dbReference>
<evidence type="ECO:0000259" key="6">
    <source>
        <dbReference type="PROSITE" id="PS50942"/>
    </source>
</evidence>
<dbReference type="SMART" id="SM00273">
    <property type="entry name" value="ENTH"/>
    <property type="match status" value="1"/>
</dbReference>
<evidence type="ECO:0000313" key="7">
    <source>
        <dbReference type="EMBL" id="OQU87835.1"/>
    </source>
</evidence>
<proteinExistence type="predicted"/>
<organism evidence="7 8">
    <name type="scientific">Sorghum bicolor</name>
    <name type="common">Sorghum</name>
    <name type="synonym">Sorghum vulgare</name>
    <dbReference type="NCBI Taxonomy" id="4558"/>
    <lineage>
        <taxon>Eukaryota</taxon>
        <taxon>Viridiplantae</taxon>
        <taxon>Streptophyta</taxon>
        <taxon>Embryophyta</taxon>
        <taxon>Tracheophyta</taxon>
        <taxon>Spermatophyta</taxon>
        <taxon>Magnoliopsida</taxon>
        <taxon>Liliopsida</taxon>
        <taxon>Poales</taxon>
        <taxon>Poaceae</taxon>
        <taxon>PACMAD clade</taxon>
        <taxon>Panicoideae</taxon>
        <taxon>Andropogonodae</taxon>
        <taxon>Andropogoneae</taxon>
        <taxon>Sorghinae</taxon>
        <taxon>Sorghum</taxon>
    </lineage>
</organism>
<gene>
    <name evidence="7" type="ORF">SORBI_3003G351701</name>
</gene>
<evidence type="ECO:0000256" key="5">
    <source>
        <dbReference type="SAM" id="MobiDB-lite"/>
    </source>
</evidence>
<dbReference type="Gene3D" id="1.25.40.90">
    <property type="match status" value="1"/>
</dbReference>
<dbReference type="Proteomes" id="UP000000768">
    <property type="component" value="Chromosome 3"/>
</dbReference>
<dbReference type="GO" id="GO:0006897">
    <property type="term" value="P:endocytosis"/>
    <property type="evidence" value="ECO:0000318"/>
    <property type="project" value="GO_Central"/>
</dbReference>
<protein>
    <recommendedName>
        <fullName evidence="6">ENTH domain-containing protein</fullName>
    </recommendedName>
</protein>
<dbReference type="GO" id="GO:0030125">
    <property type="term" value="C:clathrin vesicle coat"/>
    <property type="evidence" value="ECO:0000318"/>
    <property type="project" value="GO_Central"/>
</dbReference>
<dbReference type="SUPFAM" id="SSF48464">
    <property type="entry name" value="ENTH/VHS domain"/>
    <property type="match status" value="1"/>
</dbReference>
<feature type="compositionally biased region" description="Polar residues" evidence="5">
    <location>
        <begin position="177"/>
        <end position="190"/>
    </location>
</feature>
<keyword evidence="3" id="KW-0333">Golgi apparatus</keyword>
<sequence>MDAPFFHELRRQASSYLTGKIRSARLALTDVTPTQLMTEEATSGDASPPNVKTMGLIARQAFEVDEYVRITDILHRRFASFDRRQWREAYKALLLLEHLLTHGPRSVAVEFQKDREAIEQMATFQHIDEKGFNWGQTVKGKSERVLKLLERGPFLEEERERARKIAREIKGFGSFNLSSASHSHAMSQPQPGDGDDGSRGYGRSNSQYKERWRHDDDDGGRFGRSNSRMEERWRHKDGNDGDKENLIQSPEPTPRVAREVEAEVEELHHHHPFHGFGQQRPEAMLLLSQ</sequence>
<dbReference type="GO" id="GO:0005794">
    <property type="term" value="C:Golgi apparatus"/>
    <property type="evidence" value="ECO:0007669"/>
    <property type="project" value="UniProtKB-SubCell"/>
</dbReference>
<dbReference type="GO" id="GO:0005768">
    <property type="term" value="C:endosome"/>
    <property type="evidence" value="ECO:0000318"/>
    <property type="project" value="GO_Central"/>
</dbReference>
<evidence type="ECO:0000256" key="2">
    <source>
        <dbReference type="ARBA" id="ARBA00004555"/>
    </source>
</evidence>
<dbReference type="STRING" id="4558.A0A1W0W0E9"/>
<dbReference type="FunCoup" id="A0A1W0W0E9">
    <property type="interactions" value="41"/>
</dbReference>
<dbReference type="PANTHER" id="PTHR12276:SF116">
    <property type="entry name" value="ENTH_VHS FAMILY PROTEIN"/>
    <property type="match status" value="1"/>
</dbReference>
<dbReference type="GO" id="GO:0005543">
    <property type="term" value="F:phospholipid binding"/>
    <property type="evidence" value="ECO:0000318"/>
    <property type="project" value="GO_Central"/>
</dbReference>
<accession>A0A1W0W0E9</accession>
<comment type="subcellular location">
    <subcellularLocation>
        <location evidence="1">Cytoplasmic vesicle</location>
        <location evidence="1">Clathrin-coated vesicle</location>
    </subcellularLocation>
    <subcellularLocation>
        <location evidence="2">Golgi apparatus</location>
    </subcellularLocation>
</comment>
<dbReference type="GO" id="GO:0005886">
    <property type="term" value="C:plasma membrane"/>
    <property type="evidence" value="ECO:0000318"/>
    <property type="project" value="GO_Central"/>
</dbReference>
<dbReference type="InterPro" id="IPR013809">
    <property type="entry name" value="ENTH"/>
</dbReference>
<name>A0A1W0W0E9_SORBI</name>
<dbReference type="PANTHER" id="PTHR12276">
    <property type="entry name" value="EPSIN/ENT-RELATED"/>
    <property type="match status" value="1"/>
</dbReference>
<dbReference type="InParanoid" id="A0A1W0W0E9"/>
<reference evidence="8" key="2">
    <citation type="journal article" date="2018" name="Plant J.">
        <title>The Sorghum bicolor reference genome: improved assembly, gene annotations, a transcriptome atlas, and signatures of genome organization.</title>
        <authorList>
            <person name="McCormick R.F."/>
            <person name="Truong S.K."/>
            <person name="Sreedasyam A."/>
            <person name="Jenkins J."/>
            <person name="Shu S."/>
            <person name="Sims D."/>
            <person name="Kennedy M."/>
            <person name="Amirebrahimi M."/>
            <person name="Weers B.D."/>
            <person name="McKinley B."/>
            <person name="Mattison A."/>
            <person name="Morishige D.T."/>
            <person name="Grimwood J."/>
            <person name="Schmutz J."/>
            <person name="Mullet J.E."/>
        </authorList>
    </citation>
    <scope>NUCLEOTIDE SEQUENCE [LARGE SCALE GENOMIC DNA]</scope>
    <source>
        <strain evidence="8">cv. BTx623</strain>
    </source>
</reference>
<dbReference type="PROSITE" id="PS50942">
    <property type="entry name" value="ENTH"/>
    <property type="match status" value="1"/>
</dbReference>
<dbReference type="InterPro" id="IPR008942">
    <property type="entry name" value="ENTH_VHS"/>
</dbReference>
<evidence type="ECO:0000256" key="1">
    <source>
        <dbReference type="ARBA" id="ARBA00004132"/>
    </source>
</evidence>
<evidence type="ECO:0000256" key="4">
    <source>
        <dbReference type="ARBA" id="ARBA00023329"/>
    </source>
</evidence>
<dbReference type="OMA" id="QKEEPRM"/>
<dbReference type="Pfam" id="PF01417">
    <property type="entry name" value="ENTH"/>
    <property type="match status" value="1"/>
</dbReference>
<keyword evidence="4" id="KW-0968">Cytoplasmic vesicle</keyword>